<dbReference type="Pfam" id="PF13920">
    <property type="entry name" value="zf-C3HC4_3"/>
    <property type="match status" value="1"/>
</dbReference>
<keyword evidence="2 4" id="KW-0863">Zinc-finger</keyword>
<protein>
    <submittedName>
        <fullName evidence="6">Putative E3 ubiquitin ligase</fullName>
    </submittedName>
</protein>
<evidence type="ECO:0000256" key="2">
    <source>
        <dbReference type="ARBA" id="ARBA00022771"/>
    </source>
</evidence>
<evidence type="ECO:0000313" key="6">
    <source>
        <dbReference type="EMBL" id="PIN04556.1"/>
    </source>
</evidence>
<dbReference type="InterPro" id="IPR001841">
    <property type="entry name" value="Znf_RING"/>
</dbReference>
<keyword evidence="1" id="KW-0479">Metal-binding</keyword>
<dbReference type="EMBL" id="NKXS01005100">
    <property type="protein sequence ID" value="PIN04556.1"/>
    <property type="molecule type" value="Genomic_DNA"/>
</dbReference>
<dbReference type="GO" id="GO:0004842">
    <property type="term" value="F:ubiquitin-protein transferase activity"/>
    <property type="evidence" value="ECO:0007669"/>
    <property type="project" value="TreeGrafter"/>
</dbReference>
<dbReference type="PROSITE" id="PS50089">
    <property type="entry name" value="ZF_RING_2"/>
    <property type="match status" value="1"/>
</dbReference>
<dbReference type="Gene3D" id="3.30.40.10">
    <property type="entry name" value="Zinc/RING finger domain, C3HC4 (zinc finger)"/>
    <property type="match status" value="1"/>
</dbReference>
<evidence type="ECO:0000313" key="7">
    <source>
        <dbReference type="Proteomes" id="UP000231279"/>
    </source>
</evidence>
<keyword evidence="6" id="KW-0436">Ligase</keyword>
<dbReference type="PIRSF" id="PIRSF036836">
    <property type="entry name" value="RNase_bind_SBP1"/>
    <property type="match status" value="1"/>
</dbReference>
<dbReference type="GO" id="GO:0016874">
    <property type="term" value="F:ligase activity"/>
    <property type="evidence" value="ECO:0007669"/>
    <property type="project" value="UniProtKB-KW"/>
</dbReference>
<comment type="caution">
    <text evidence="6">The sequence shown here is derived from an EMBL/GenBank/DDBJ whole genome shotgun (WGS) entry which is preliminary data.</text>
</comment>
<keyword evidence="7" id="KW-1185">Reference proteome</keyword>
<dbReference type="STRING" id="429701.A0A2G9GGZ2"/>
<dbReference type="OrthoDB" id="1711136at2759"/>
<accession>A0A2G9GGZ2</accession>
<dbReference type="AlphaFoldDB" id="A0A2G9GGZ2"/>
<evidence type="ECO:0000256" key="1">
    <source>
        <dbReference type="ARBA" id="ARBA00022723"/>
    </source>
</evidence>
<name>A0A2G9GGZ2_9LAMI</name>
<dbReference type="GO" id="GO:0008270">
    <property type="term" value="F:zinc ion binding"/>
    <property type="evidence" value="ECO:0007669"/>
    <property type="project" value="UniProtKB-KW"/>
</dbReference>
<evidence type="ECO:0000256" key="3">
    <source>
        <dbReference type="ARBA" id="ARBA00022833"/>
    </source>
</evidence>
<feature type="domain" description="RING-type" evidence="5">
    <location>
        <begin position="215"/>
        <end position="250"/>
    </location>
</feature>
<dbReference type="Proteomes" id="UP000231279">
    <property type="component" value="Unassembled WGS sequence"/>
</dbReference>
<evidence type="ECO:0000259" key="5">
    <source>
        <dbReference type="PROSITE" id="PS50089"/>
    </source>
</evidence>
<dbReference type="InterPro" id="IPR013083">
    <property type="entry name" value="Znf_RING/FYVE/PHD"/>
</dbReference>
<dbReference type="PANTHER" id="PTHR42647:SF22">
    <property type="entry name" value="BOI-RELATED E3 UBIQUITIN-PROTEIN LIGASE 2-RELATED"/>
    <property type="match status" value="1"/>
</dbReference>
<organism evidence="6 7">
    <name type="scientific">Handroanthus impetiginosus</name>
    <dbReference type="NCBI Taxonomy" id="429701"/>
    <lineage>
        <taxon>Eukaryota</taxon>
        <taxon>Viridiplantae</taxon>
        <taxon>Streptophyta</taxon>
        <taxon>Embryophyta</taxon>
        <taxon>Tracheophyta</taxon>
        <taxon>Spermatophyta</taxon>
        <taxon>Magnoliopsida</taxon>
        <taxon>eudicotyledons</taxon>
        <taxon>Gunneridae</taxon>
        <taxon>Pentapetalae</taxon>
        <taxon>asterids</taxon>
        <taxon>lamiids</taxon>
        <taxon>Lamiales</taxon>
        <taxon>Bignoniaceae</taxon>
        <taxon>Crescentiina</taxon>
        <taxon>Tabebuia alliance</taxon>
        <taxon>Handroanthus</taxon>
    </lineage>
</organism>
<keyword evidence="3" id="KW-0862">Zinc</keyword>
<reference evidence="7" key="1">
    <citation type="journal article" date="2018" name="Gigascience">
        <title>Genome assembly of the Pink Ipe (Handroanthus impetiginosus, Bignoniaceae), a highly valued, ecologically keystone Neotropical timber forest tree.</title>
        <authorList>
            <person name="Silva-Junior O.B."/>
            <person name="Grattapaglia D."/>
            <person name="Novaes E."/>
            <person name="Collevatti R.G."/>
        </authorList>
    </citation>
    <scope>NUCLEOTIDE SEQUENCE [LARGE SCALE GENOMIC DNA]</scope>
    <source>
        <strain evidence="7">cv. UFG-1</strain>
    </source>
</reference>
<dbReference type="PANTHER" id="PTHR42647">
    <property type="entry name" value="SBP (S-RIBONUCLEASE BINDING PROTEIN) FAMILY PROTEIN"/>
    <property type="match status" value="1"/>
</dbReference>
<sequence length="261" mass="30463">MAIQAQLYSENFGFASGISQDLVMENPCRLDNSCFIPQQQQQMMQFDLSQNTCHQKNHNFLDDSNMNYQQSVGFPQNISAYMERQRIEFEQFLNLQNERLRLAMEEQRKQQISLLLKKYEPKIQFLLKQKEEQILKAANRTTELQYFLNRMQIENQTWQKAAKENEDMIATLNTTIERLRESACLSANAADDAESCCQNEEEEKVENGGKRKMVCKCCNRRECCVVMLPCRHLCCCKECEVFLDSCPVCRMVKKGSIEALI</sequence>
<gene>
    <name evidence="6" type="ORF">CDL12_22908</name>
</gene>
<evidence type="ECO:0000256" key="4">
    <source>
        <dbReference type="PROSITE-ProRule" id="PRU00175"/>
    </source>
</evidence>
<proteinExistence type="predicted"/>